<evidence type="ECO:0000313" key="2">
    <source>
        <dbReference type="Proteomes" id="UP000221837"/>
    </source>
</evidence>
<reference evidence="1" key="1">
    <citation type="submission" date="2017-02" db="EMBL/GenBank/DDBJ databases">
        <title>Genome sequence of Serratia marcescens phage BF.</title>
        <authorList>
            <person name="Casey E."/>
            <person name="Fitzgerald B."/>
            <person name="Mahony J."/>
            <person name="Lugli G."/>
            <person name="Ventura M."/>
            <person name="van Sinderen D."/>
        </authorList>
    </citation>
    <scope>NUCLEOTIDE SEQUENCE [LARGE SCALE GENOMIC DNA]</scope>
</reference>
<name>A0A1S6UBJ0_9CAUD</name>
<gene>
    <name evidence="1" type="ORF">BF_0532</name>
</gene>
<proteinExistence type="predicted"/>
<dbReference type="Proteomes" id="UP000221837">
    <property type="component" value="Genome"/>
</dbReference>
<dbReference type="EMBL" id="KY630187">
    <property type="protein sequence ID" value="AQW89057.1"/>
    <property type="molecule type" value="Genomic_DNA"/>
</dbReference>
<protein>
    <submittedName>
        <fullName evidence="1">Uncharacterized protein</fullName>
    </submittedName>
</protein>
<dbReference type="OrthoDB" id="31230at10239"/>
<evidence type="ECO:0000313" key="1">
    <source>
        <dbReference type="EMBL" id="AQW89057.1"/>
    </source>
</evidence>
<sequence>MIKLILNSTKLSDLTTDQLKFLDWKALSRDDVTESDNEFVAANLNKFSTNLKKHLITSGRINSSALDHDQWIAFIQEHSYYSSDIDVFKHVQLPYSVVNQLLTDTSHRYRSRIVSTQSCVPIEVAIEQVSATEMNDILFSNSNPAIVDFIQTPEGAEAVKKRGKSFLNSLRYLTSAEGERLGVRVRNHTISVEVLRRANACDDGCNYARRILKELDLPSIKWDDAVLRIRNSSKLQGRQALRSYIQWIVESRDRVESAAARVEAQG</sequence>
<organism evidence="1 2">
    <name type="scientific">Serratia phage BF</name>
    <dbReference type="NCBI Taxonomy" id="1962671"/>
    <lineage>
        <taxon>Viruses</taxon>
        <taxon>Duplodnaviria</taxon>
        <taxon>Heunggongvirae</taxon>
        <taxon>Uroviricota</taxon>
        <taxon>Caudoviricetes</taxon>
        <taxon>Eneladusvirus</taxon>
        <taxon>Eneladusvirus BF</taxon>
    </lineage>
</organism>
<keyword evidence="2" id="KW-1185">Reference proteome</keyword>
<accession>A0A1S6UBJ0</accession>